<evidence type="ECO:0000256" key="7">
    <source>
        <dbReference type="SAM" id="Coils"/>
    </source>
</evidence>
<keyword evidence="4" id="KW-0808">Transferase</keyword>
<feature type="coiled-coil region" evidence="7">
    <location>
        <begin position="303"/>
        <end position="351"/>
    </location>
</feature>
<dbReference type="SUPFAM" id="SSF47384">
    <property type="entry name" value="Homodimeric domain of signal transducing histidine kinase"/>
    <property type="match status" value="1"/>
</dbReference>
<dbReference type="PROSITE" id="PS50109">
    <property type="entry name" value="HIS_KIN"/>
    <property type="match status" value="1"/>
</dbReference>
<comment type="catalytic activity">
    <reaction evidence="1">
        <text>ATP + protein L-histidine = ADP + protein N-phospho-L-histidine.</text>
        <dbReference type="EC" id="2.7.13.3"/>
    </reaction>
</comment>
<dbReference type="CDD" id="cd00082">
    <property type="entry name" value="HisKA"/>
    <property type="match status" value="1"/>
</dbReference>
<dbReference type="SMART" id="SM00388">
    <property type="entry name" value="HisKA"/>
    <property type="match status" value="1"/>
</dbReference>
<dbReference type="PRINTS" id="PR00344">
    <property type="entry name" value="BCTRLSENSOR"/>
</dbReference>
<dbReference type="RefSeq" id="WP_174439163.1">
    <property type="nucleotide sequence ID" value="NZ_BAABCC010000058.1"/>
</dbReference>
<proteinExistence type="predicted"/>
<dbReference type="PANTHER" id="PTHR43047">
    <property type="entry name" value="TWO-COMPONENT HISTIDINE PROTEIN KINASE"/>
    <property type="match status" value="1"/>
</dbReference>
<dbReference type="EC" id="2.7.13.3" evidence="2"/>
<feature type="transmembrane region" description="Helical" evidence="8">
    <location>
        <begin position="281"/>
        <end position="303"/>
    </location>
</feature>
<evidence type="ECO:0000313" key="11">
    <source>
        <dbReference type="EMBL" id="NUB20080.1"/>
    </source>
</evidence>
<dbReference type="EMBL" id="WHOR01000080">
    <property type="protein sequence ID" value="NUB20080.1"/>
    <property type="molecule type" value="Genomic_DNA"/>
</dbReference>
<dbReference type="Pfam" id="PF00512">
    <property type="entry name" value="HisKA"/>
    <property type="match status" value="1"/>
</dbReference>
<evidence type="ECO:0000256" key="2">
    <source>
        <dbReference type="ARBA" id="ARBA00012438"/>
    </source>
</evidence>
<dbReference type="Gene3D" id="3.40.50.2300">
    <property type="match status" value="1"/>
</dbReference>
<dbReference type="Gene3D" id="3.30.565.10">
    <property type="entry name" value="Histidine kinase-like ATPase, C-terminal domain"/>
    <property type="match status" value="1"/>
</dbReference>
<dbReference type="PROSITE" id="PS50110">
    <property type="entry name" value="RESPONSE_REGULATORY"/>
    <property type="match status" value="1"/>
</dbReference>
<evidence type="ECO:0000256" key="4">
    <source>
        <dbReference type="ARBA" id="ARBA00022679"/>
    </source>
</evidence>
<evidence type="ECO:0000256" key="8">
    <source>
        <dbReference type="SAM" id="Phobius"/>
    </source>
</evidence>
<dbReference type="InterPro" id="IPR003661">
    <property type="entry name" value="HisK_dim/P_dom"/>
</dbReference>
<protein>
    <recommendedName>
        <fullName evidence="2">histidine kinase</fullName>
        <ecNumber evidence="2">2.7.13.3</ecNumber>
    </recommendedName>
</protein>
<dbReference type="Pfam" id="PF00072">
    <property type="entry name" value="Response_reg"/>
    <property type="match status" value="1"/>
</dbReference>
<keyword evidence="12" id="KW-1185">Reference proteome</keyword>
<evidence type="ECO:0000256" key="6">
    <source>
        <dbReference type="PROSITE-ProRule" id="PRU00169"/>
    </source>
</evidence>
<gene>
    <name evidence="11" type="ORF">GBZ26_12765</name>
</gene>
<feature type="domain" description="Response regulatory" evidence="10">
    <location>
        <begin position="594"/>
        <end position="711"/>
    </location>
</feature>
<evidence type="ECO:0000256" key="1">
    <source>
        <dbReference type="ARBA" id="ARBA00000085"/>
    </source>
</evidence>
<dbReference type="InterPro" id="IPR004358">
    <property type="entry name" value="Sig_transdc_His_kin-like_C"/>
</dbReference>
<feature type="domain" description="Histidine kinase" evidence="9">
    <location>
        <begin position="358"/>
        <end position="571"/>
    </location>
</feature>
<name>A0ABX2KVD8_9PROT</name>
<sequence length="725" mass="76182">MIRLSVNALLSFHPKAILTAIVLAMTLLGGAAWGALSLVDYVNTLDRAERGTRQAAAFLEGHADAVLDGGAAALERVADRLGGGRLGGGELASLSDSALGGALGEALAGSRFGVLSILDAEGRTVFGPSIEPDGGTAGVLQGTDGGLELLHGQVDGRDSILMVRRILGHGRAVEGAALLALPSSSLHTVLDVFSDGRHSVAGLFRLDGTRLAGFGGAGIGPLPALVPGAESGEGDWTIGGQGGGEGVVIGLKRMRDFPAVAAVALPRAVVLEPWSSRLQHGFMMVGVSVVALFGLGALGWASLRREAAARDALRDANARLEQRVEERTADLRSLNQKLVRALAEKERANQAKARFLSAANHDLRQPFQALRLFHHLLMERLKESRERSIAEKMGEALDSGEKLLHALLEVATLDAGVVRPNIAEVSIATVLDGVVAEFRGLAADKRLDLRVRGCTAMVRTDATLLTRMLGDLLRNAIAYTPAGGVVVGCRRRGQWLRIEVWDTGPGIAAEHLDAIFEDFVQLGNPERDRRRGLGLGLPKVRRKAALLGHAVEVRSRPGQGSVFSVMVPLAASESRTDAAVPAPAGQTENPAARLILIVEDDPVQSAGMQLLLESWGHDVLVAADGPAALATLRAAPRCPDVILSDFRLPGPLTGAETVTRAAEQEGRPIPGIILTGDTGPERIREAVAAGCRLLHKPVTPDVLRDALNALGTERVPVRQSQSSAA</sequence>
<feature type="modified residue" description="4-aspartylphosphate" evidence="6">
    <location>
        <position position="645"/>
    </location>
</feature>
<keyword evidence="7" id="KW-0175">Coiled coil</keyword>
<keyword evidence="5" id="KW-0418">Kinase</keyword>
<evidence type="ECO:0000259" key="10">
    <source>
        <dbReference type="PROSITE" id="PS50110"/>
    </source>
</evidence>
<dbReference type="InterPro" id="IPR036890">
    <property type="entry name" value="HATPase_C_sf"/>
</dbReference>
<evidence type="ECO:0000313" key="12">
    <source>
        <dbReference type="Proteomes" id="UP000639419"/>
    </source>
</evidence>
<dbReference type="SMART" id="SM00448">
    <property type="entry name" value="REC"/>
    <property type="match status" value="1"/>
</dbReference>
<dbReference type="InterPro" id="IPR001789">
    <property type="entry name" value="Sig_transdc_resp-reg_receiver"/>
</dbReference>
<dbReference type="InterPro" id="IPR005467">
    <property type="entry name" value="His_kinase_dom"/>
</dbReference>
<dbReference type="InterPro" id="IPR036097">
    <property type="entry name" value="HisK_dim/P_sf"/>
</dbReference>
<keyword evidence="8" id="KW-0472">Membrane</keyword>
<reference evidence="11 12" key="1">
    <citation type="submission" date="2019-10" db="EMBL/GenBank/DDBJ databases">
        <title>Genome sequence of Azospirillum formosense CC-Nfb-7.</title>
        <authorList>
            <person name="Ambrosini A."/>
            <person name="Sant'Anna F.H."/>
            <person name="Cassan F.D."/>
            <person name="Souza E.M."/>
            <person name="Passaglia L.M.P."/>
        </authorList>
    </citation>
    <scope>NUCLEOTIDE SEQUENCE [LARGE SCALE GENOMIC DNA]</scope>
    <source>
        <strain evidence="11 12">CC-NFb-7</strain>
    </source>
</reference>
<evidence type="ECO:0000259" key="9">
    <source>
        <dbReference type="PROSITE" id="PS50109"/>
    </source>
</evidence>
<dbReference type="SUPFAM" id="SSF55874">
    <property type="entry name" value="ATPase domain of HSP90 chaperone/DNA topoisomerase II/histidine kinase"/>
    <property type="match status" value="1"/>
</dbReference>
<dbReference type="Proteomes" id="UP000639419">
    <property type="component" value="Unassembled WGS sequence"/>
</dbReference>
<dbReference type="SUPFAM" id="SSF52172">
    <property type="entry name" value="CheY-like"/>
    <property type="match status" value="1"/>
</dbReference>
<dbReference type="CDD" id="cd17546">
    <property type="entry name" value="REC_hyHK_CKI1_RcsC-like"/>
    <property type="match status" value="1"/>
</dbReference>
<dbReference type="InterPro" id="IPR003594">
    <property type="entry name" value="HATPase_dom"/>
</dbReference>
<dbReference type="Gene3D" id="1.10.287.130">
    <property type="match status" value="1"/>
</dbReference>
<accession>A0ABX2KVD8</accession>
<organism evidence="11 12">
    <name type="scientific">Azospirillum formosense</name>
    <dbReference type="NCBI Taxonomy" id="861533"/>
    <lineage>
        <taxon>Bacteria</taxon>
        <taxon>Pseudomonadati</taxon>
        <taxon>Pseudomonadota</taxon>
        <taxon>Alphaproteobacteria</taxon>
        <taxon>Rhodospirillales</taxon>
        <taxon>Azospirillaceae</taxon>
        <taxon>Azospirillum</taxon>
    </lineage>
</organism>
<dbReference type="PANTHER" id="PTHR43047:SF9">
    <property type="entry name" value="HISTIDINE KINASE"/>
    <property type="match status" value="1"/>
</dbReference>
<dbReference type="InterPro" id="IPR011006">
    <property type="entry name" value="CheY-like_superfamily"/>
</dbReference>
<dbReference type="Pfam" id="PF02518">
    <property type="entry name" value="HATPase_c"/>
    <property type="match status" value="1"/>
</dbReference>
<evidence type="ECO:0000256" key="5">
    <source>
        <dbReference type="ARBA" id="ARBA00022777"/>
    </source>
</evidence>
<keyword evidence="3 6" id="KW-0597">Phosphoprotein</keyword>
<keyword evidence="8" id="KW-0812">Transmembrane</keyword>
<evidence type="ECO:0000256" key="3">
    <source>
        <dbReference type="ARBA" id="ARBA00022553"/>
    </source>
</evidence>
<keyword evidence="8" id="KW-1133">Transmembrane helix</keyword>
<dbReference type="SMART" id="SM00387">
    <property type="entry name" value="HATPase_c"/>
    <property type="match status" value="1"/>
</dbReference>
<comment type="caution">
    <text evidence="11">The sequence shown here is derived from an EMBL/GenBank/DDBJ whole genome shotgun (WGS) entry which is preliminary data.</text>
</comment>